<keyword evidence="3" id="KW-1185">Reference proteome</keyword>
<comment type="caution">
    <text evidence="2">The sequence shown here is derived from an EMBL/GenBank/DDBJ whole genome shotgun (WGS) entry which is preliminary data.</text>
</comment>
<protein>
    <submittedName>
        <fullName evidence="2">Uncharacterized protein</fullName>
    </submittedName>
</protein>
<feature type="region of interest" description="Disordered" evidence="1">
    <location>
        <begin position="270"/>
        <end position="377"/>
    </location>
</feature>
<evidence type="ECO:0000313" key="3">
    <source>
        <dbReference type="Proteomes" id="UP000635726"/>
    </source>
</evidence>
<reference evidence="2" key="1">
    <citation type="journal article" date="2014" name="Int. J. Syst. Evol. Microbiol.">
        <title>Complete genome sequence of Corynebacterium casei LMG S-19264T (=DSM 44701T), isolated from a smear-ripened cheese.</title>
        <authorList>
            <consortium name="US DOE Joint Genome Institute (JGI-PGF)"/>
            <person name="Walter F."/>
            <person name="Albersmeier A."/>
            <person name="Kalinowski J."/>
            <person name="Ruckert C."/>
        </authorList>
    </citation>
    <scope>NUCLEOTIDE SEQUENCE</scope>
    <source>
        <strain evidence="2">JCM 14371</strain>
    </source>
</reference>
<feature type="compositionally biased region" description="Low complexity" evidence="1">
    <location>
        <begin position="270"/>
        <end position="296"/>
    </location>
</feature>
<sequence>MKTPEALPDPLLPFPQVGLEEAVLAAATLHAARAGRTFRSADLRALLGRDRVGAHLRRLTVALRLYGLLERRGGDRVALSGAAVGLLSSVDGAEFRARLHGAARTPEVFAFVADRFGTVPAADGLEGALRDVMPDLRSRRVLAEVLLANGRLLDEERREGTMHARVQALLERPDGPRGRRAWVDARRWLNSLPGRTATLTLAAVAFAVALLTGAMLGGPGGGLEARQVPPPVPTVTVAGPTVTVAAPPLTLAEQVRRAFLLADRAAAQARAPAGTATTETPAAAPAGRAATGGPTAIASNTATREPERPAPERPDVQVIAQPPTAPQPTPPQPTATPPSQAPGITATTTAQAQVTTDSGSTNPSSAALPVSPGPLDRGRDLTRLLFTQRLAALWRTFAPGVREEWGSLAAFREYRQGGLATFGAEVSVLAEDVRRSGNVTYYTRTATFERGPRGPWTLIFGLDDAGQVVEFNIVAADVLPSPLARR</sequence>
<reference evidence="2" key="2">
    <citation type="submission" date="2020-09" db="EMBL/GenBank/DDBJ databases">
        <authorList>
            <person name="Sun Q."/>
            <person name="Ohkuma M."/>
        </authorList>
    </citation>
    <scope>NUCLEOTIDE SEQUENCE</scope>
    <source>
        <strain evidence="2">JCM 14371</strain>
    </source>
</reference>
<proteinExistence type="predicted"/>
<evidence type="ECO:0000256" key="1">
    <source>
        <dbReference type="SAM" id="MobiDB-lite"/>
    </source>
</evidence>
<dbReference type="RefSeq" id="WP_188960824.1">
    <property type="nucleotide sequence ID" value="NZ_BMOE01000001.1"/>
</dbReference>
<name>A0A917P7R6_9DEIO</name>
<dbReference type="Proteomes" id="UP000635726">
    <property type="component" value="Unassembled WGS sequence"/>
</dbReference>
<gene>
    <name evidence="2" type="ORF">GCM10008939_07290</name>
</gene>
<evidence type="ECO:0000313" key="2">
    <source>
        <dbReference type="EMBL" id="GGJ65824.1"/>
    </source>
</evidence>
<accession>A0A917P7R6</accession>
<organism evidence="2 3">
    <name type="scientific">Deinococcus aquiradiocola</name>
    <dbReference type="NCBI Taxonomy" id="393059"/>
    <lineage>
        <taxon>Bacteria</taxon>
        <taxon>Thermotogati</taxon>
        <taxon>Deinococcota</taxon>
        <taxon>Deinococci</taxon>
        <taxon>Deinococcales</taxon>
        <taxon>Deinococcaceae</taxon>
        <taxon>Deinococcus</taxon>
    </lineage>
</organism>
<feature type="compositionally biased region" description="Low complexity" evidence="1">
    <location>
        <begin position="341"/>
        <end position="356"/>
    </location>
</feature>
<feature type="compositionally biased region" description="Basic and acidic residues" evidence="1">
    <location>
        <begin position="304"/>
        <end position="315"/>
    </location>
</feature>
<dbReference type="AlphaFoldDB" id="A0A917P7R6"/>
<dbReference type="EMBL" id="BMOE01000001">
    <property type="protein sequence ID" value="GGJ65824.1"/>
    <property type="molecule type" value="Genomic_DNA"/>
</dbReference>
<feature type="compositionally biased region" description="Pro residues" evidence="1">
    <location>
        <begin position="323"/>
        <end position="340"/>
    </location>
</feature>